<organism evidence="2 3">
    <name type="scientific">Cladosporium halotolerans</name>
    <dbReference type="NCBI Taxonomy" id="1052096"/>
    <lineage>
        <taxon>Eukaryota</taxon>
        <taxon>Fungi</taxon>
        <taxon>Dikarya</taxon>
        <taxon>Ascomycota</taxon>
        <taxon>Pezizomycotina</taxon>
        <taxon>Dothideomycetes</taxon>
        <taxon>Dothideomycetidae</taxon>
        <taxon>Cladosporiales</taxon>
        <taxon>Cladosporiaceae</taxon>
        <taxon>Cladosporium</taxon>
    </lineage>
</organism>
<feature type="compositionally biased region" description="Low complexity" evidence="1">
    <location>
        <begin position="18"/>
        <end position="36"/>
    </location>
</feature>
<accession>A0AB34KQN6</accession>
<dbReference type="Proteomes" id="UP000803884">
    <property type="component" value="Unassembled WGS sequence"/>
</dbReference>
<feature type="compositionally biased region" description="Polar residues" evidence="1">
    <location>
        <begin position="550"/>
        <end position="563"/>
    </location>
</feature>
<dbReference type="GeneID" id="96005360"/>
<feature type="compositionally biased region" description="Basic and acidic residues" evidence="1">
    <location>
        <begin position="169"/>
        <end position="181"/>
    </location>
</feature>
<feature type="compositionally biased region" description="Basic and acidic residues" evidence="1">
    <location>
        <begin position="301"/>
        <end position="366"/>
    </location>
</feature>
<feature type="compositionally biased region" description="Basic and acidic residues" evidence="1">
    <location>
        <begin position="105"/>
        <end position="128"/>
    </location>
</feature>
<name>A0AB34KQN6_9PEZI</name>
<feature type="compositionally biased region" description="Basic residues" evidence="1">
    <location>
        <begin position="1"/>
        <end position="11"/>
    </location>
</feature>
<feature type="region of interest" description="Disordered" evidence="1">
    <location>
        <begin position="849"/>
        <end position="894"/>
    </location>
</feature>
<comment type="caution">
    <text evidence="2">The sequence shown here is derived from an EMBL/GenBank/DDBJ whole genome shotgun (WGS) entry which is preliminary data.</text>
</comment>
<evidence type="ECO:0000313" key="3">
    <source>
        <dbReference type="Proteomes" id="UP000803884"/>
    </source>
</evidence>
<evidence type="ECO:0000313" key="2">
    <source>
        <dbReference type="EMBL" id="KAL1587397.1"/>
    </source>
</evidence>
<gene>
    <name evidence="2" type="ORF">WHR41_03916</name>
</gene>
<feature type="compositionally biased region" description="Polar residues" evidence="1">
    <location>
        <begin position="462"/>
        <end position="472"/>
    </location>
</feature>
<feature type="compositionally biased region" description="Basic and acidic residues" evidence="1">
    <location>
        <begin position="514"/>
        <end position="529"/>
    </location>
</feature>
<feature type="compositionally biased region" description="Polar residues" evidence="1">
    <location>
        <begin position="580"/>
        <end position="594"/>
    </location>
</feature>
<feature type="region of interest" description="Disordered" evidence="1">
    <location>
        <begin position="499"/>
        <end position="808"/>
    </location>
</feature>
<feature type="compositionally biased region" description="Polar residues" evidence="1">
    <location>
        <begin position="63"/>
        <end position="74"/>
    </location>
</feature>
<feature type="region of interest" description="Disordered" evidence="1">
    <location>
        <begin position="1"/>
        <end position="219"/>
    </location>
</feature>
<feature type="compositionally biased region" description="Basic and acidic residues" evidence="1">
    <location>
        <begin position="725"/>
        <end position="736"/>
    </location>
</feature>
<keyword evidence="3" id="KW-1185">Reference proteome</keyword>
<dbReference type="AlphaFoldDB" id="A0AB34KQN6"/>
<feature type="compositionally biased region" description="Low complexity" evidence="1">
    <location>
        <begin position="691"/>
        <end position="711"/>
    </location>
</feature>
<sequence length="894" mass="99230">MPLWPFKKRRSAATSKDTSSPPTAPSEPSEPSTTPARRPSTRFAQRLRRASQQTEKAADTHDQQTNQQYPVTSTTDEKEPSRPASRPRGSIEDITALPVSYNLDRSPHLRPVEMEKPPHIPYTFRDHSTSQTSVQRTDIRPPSSRPATVRSKRSAYDTMPVRRHSSKKRKDDDRVREEEIRAMSASTAVPKRPSEGIFRRDSKKRRNMKDSSVSLPYGESIHSMSTVPEQRGWELGVFDMFSPRPAIRLSGTPQYPGGTSVYSQPPMSRDGPHPPKEKQPVDGFKQKNQRIGVTADDMDASDLRVLMERDAKRRERRRREQQEKLDRKLKAKVQRDRADSSKRRREAEEAKREQETRARVEEERRARQPLTPPTAVHPALRDEPQINSDEVVGLGIGDPRKQGPAQEQQQWKAAENPFRDPLPSPAPEPRLETRHVDMPGAFTPIETPVEDPIVETAQAVRYSQHNPQSATPPLSPMINRHSIPQPMQSPTIAELRQERTASLPEPPPGMPTVFEERRGSEPKSIESRRAGGWATLFRRSGTKKQDPLKSPTTETSFANTSRESMSRGPIPPHLLGRDQSPFQRTKTGAPTRTQSKFREDLPEMPMSPPDSRVQSPDVPDLPAGAAAIAASHRGRSSPRPIERPNLHNRNSDLDPSGAPRYDTPVSPNGRGTGLMSASLGSVDSEGSWLASGGSLKRGSRSSQLSRSIGSLNRRPQEFVASYEDLGGHDKDAEYLARRTPSTSTDVQAQQQQQQQQQRRPQRSGTPTITNAEDEDESFLPDSPADPSAPMKMHGSVRRKPTLVHRDPIARSREGLLAEYATGEVATIEGGEAESPTSPVAESQVHRATSVTLGRGHARKVSAGSAKLLSLPPSRRQSAALDSKRASGGSFSNVI</sequence>
<protein>
    <submittedName>
        <fullName evidence="2">Uncharacterized protein</fullName>
    </submittedName>
</protein>
<dbReference type="EMBL" id="JAAQHG020000010">
    <property type="protein sequence ID" value="KAL1587397.1"/>
    <property type="molecule type" value="Genomic_DNA"/>
</dbReference>
<feature type="compositionally biased region" description="Basic and acidic residues" evidence="1">
    <location>
        <begin position="270"/>
        <end position="280"/>
    </location>
</feature>
<dbReference type="RefSeq" id="XP_069230502.1">
    <property type="nucleotide sequence ID" value="XM_069372522.1"/>
</dbReference>
<feature type="region of interest" description="Disordered" evidence="1">
    <location>
        <begin position="248"/>
        <end position="433"/>
    </location>
</feature>
<reference evidence="2 3" key="1">
    <citation type="journal article" date="2020" name="Microbiol. Resour. Announc.">
        <title>Draft Genome Sequence of a Cladosporium Species Isolated from the Mesophotic Ascidian Didemnum maculosum.</title>
        <authorList>
            <person name="Gioti A."/>
            <person name="Siaperas R."/>
            <person name="Nikolaivits E."/>
            <person name="Le Goff G."/>
            <person name="Ouazzani J."/>
            <person name="Kotoulas G."/>
            <person name="Topakas E."/>
        </authorList>
    </citation>
    <scope>NUCLEOTIDE SEQUENCE [LARGE SCALE GENOMIC DNA]</scope>
    <source>
        <strain evidence="2 3">TM138-S3</strain>
    </source>
</reference>
<feature type="region of interest" description="Disordered" evidence="1">
    <location>
        <begin position="462"/>
        <end position="485"/>
    </location>
</feature>
<feature type="compositionally biased region" description="Low complexity" evidence="1">
    <location>
        <begin position="747"/>
        <end position="758"/>
    </location>
</feature>
<evidence type="ECO:0000256" key="1">
    <source>
        <dbReference type="SAM" id="MobiDB-lite"/>
    </source>
</evidence>
<feature type="compositionally biased region" description="Basic and acidic residues" evidence="1">
    <location>
        <begin position="640"/>
        <end position="652"/>
    </location>
</feature>
<proteinExistence type="predicted"/>